<feature type="transmembrane region" description="Helical" evidence="7">
    <location>
        <begin position="88"/>
        <end position="110"/>
    </location>
</feature>
<accession>E6PX44</accession>
<keyword evidence="3 7" id="KW-0812">Transmembrane</keyword>
<dbReference type="GO" id="GO:0005886">
    <property type="term" value="C:plasma membrane"/>
    <property type="evidence" value="ECO:0007669"/>
    <property type="project" value="UniProtKB-SubCell"/>
</dbReference>
<dbReference type="InterPro" id="IPR050250">
    <property type="entry name" value="Macrolide_Exporter_MacB"/>
</dbReference>
<dbReference type="InterPro" id="IPR047928">
    <property type="entry name" value="Perm_prefix_1"/>
</dbReference>
<feature type="transmembrane region" description="Helical" evidence="7">
    <location>
        <begin position="443"/>
        <end position="463"/>
    </location>
</feature>
<sequence>MRWFRFFRRSRADRELQDEIDSYLAEETAENITRGIKPEEARRQARIKLGNPRRVREKLWQQNTVTFIDNLWRDLRYATRTLRRTPGFSLIAIGVMALCIGATTSLFTVVRSVLLRPLPFRDPGRLVMIYEHFRDPSMNALGFNYNAVAPADYFDWRAQTHGFEDMAAWRYWQFNLTGDRGELPELVSARGGTWNLFPLLGVPAAIGRTFLESEDRVDGTVAMLTWNLYERRFGGDPSIIGRQIHLDGKPYTVVGVLPQWFTYPDAKVQVWVPYASGMPSGTLQHHDFHFTRVVARLRPGVSLASALGQVGAVQYQLHMQNLHAPVAEDVASRTINDDLARDVKKPLLLLMCAVACMLLIGCLNVANLLVARGAARQKEVAIRGALGAQRLTLIRGQLTESLLICLAGGASGVLLSLAATQWLSSAWKDLPSAESIHVDGVVLAFACTVAFSAALLAGLLPAISSTGKAAFCFAPGFIAHHQRKPLSRVTLRKTLLTVEIAVTVVLLIGAGLLLRSFVRLSSTDVGCVTNNVLTLNYNLPPQKYNSKEKVNTFNETLLEKLRTLPGIRAVALGSVLPGEGNGSDVAFTIKEHTQIKSGEALPDALIRLADPGYFSALRIPLLKGRFFTGDDRLDRAKKVVISSLLARQYFPGEYPVGRTIHIPAANDSDYEIVGVVGDTLGQIGQQMLPIIYLPVLDGGFYMGLSLAIRTNSDPLAMSVPVQKQIASLDPELPVFNVQTMQQEIGDSLGNARFSASLVLTFAVLSLLLASVGLYGVLSYLMTQRTTELGIRIALGARRDHVLRLMLFDGLRPAITGLALGAAASTGATQLIRSMLYDTRPLDPAVYVAVTFTLLMVATLACLIPAWRASRLDPMQALRAE</sequence>
<dbReference type="Pfam" id="PF02687">
    <property type="entry name" value="FtsX"/>
    <property type="match status" value="2"/>
</dbReference>
<evidence type="ECO:0000256" key="2">
    <source>
        <dbReference type="ARBA" id="ARBA00022475"/>
    </source>
</evidence>
<gene>
    <name evidence="10" type="ORF">CARN3_0433</name>
</gene>
<reference evidence="10" key="1">
    <citation type="submission" date="2009-10" db="EMBL/GenBank/DDBJ databases">
        <title>Diversity of trophic interactions inside an arsenic-rich microbial ecosystem.</title>
        <authorList>
            <person name="Bertin P.N."/>
            <person name="Heinrich-Salmeron A."/>
            <person name="Pelletier E."/>
            <person name="Goulhen-Chollet F."/>
            <person name="Arsene-Ploetze F."/>
            <person name="Gallien S."/>
            <person name="Calteau A."/>
            <person name="Vallenet D."/>
            <person name="Casiot C."/>
            <person name="Chane-Woon-Ming B."/>
            <person name="Giloteaux L."/>
            <person name="Barakat M."/>
            <person name="Bonnefoy V."/>
            <person name="Bruneel O."/>
            <person name="Chandler M."/>
            <person name="Cleiss J."/>
            <person name="Duran R."/>
            <person name="Elbaz-Poulichet F."/>
            <person name="Fonknechten N."/>
            <person name="Lauga B."/>
            <person name="Mornico D."/>
            <person name="Ortet P."/>
            <person name="Schaeffer C."/>
            <person name="Siguier P."/>
            <person name="Alexander Thil Smith A."/>
            <person name="Van Dorsselaer A."/>
            <person name="Weissenbach J."/>
            <person name="Medigue C."/>
            <person name="Le Paslier D."/>
        </authorList>
    </citation>
    <scope>NUCLEOTIDE SEQUENCE</scope>
</reference>
<evidence type="ECO:0000256" key="3">
    <source>
        <dbReference type="ARBA" id="ARBA00022692"/>
    </source>
</evidence>
<feature type="domain" description="ABC3 transporter permease C-terminal" evidence="8">
    <location>
        <begin position="352"/>
        <end position="465"/>
    </location>
</feature>
<feature type="transmembrane region" description="Helical" evidence="7">
    <location>
        <begin position="801"/>
        <end position="824"/>
    </location>
</feature>
<feature type="transmembrane region" description="Helical" evidence="7">
    <location>
        <begin position="494"/>
        <end position="514"/>
    </location>
</feature>
<keyword evidence="5 7" id="KW-0472">Membrane</keyword>
<evidence type="ECO:0000256" key="6">
    <source>
        <dbReference type="ARBA" id="ARBA00038076"/>
    </source>
</evidence>
<dbReference type="InterPro" id="IPR025857">
    <property type="entry name" value="MacB_PCD"/>
</dbReference>
<proteinExistence type="inferred from homology"/>
<dbReference type="GO" id="GO:0022857">
    <property type="term" value="F:transmembrane transporter activity"/>
    <property type="evidence" value="ECO:0007669"/>
    <property type="project" value="TreeGrafter"/>
</dbReference>
<evidence type="ECO:0000256" key="4">
    <source>
        <dbReference type="ARBA" id="ARBA00022989"/>
    </source>
</evidence>
<dbReference type="EMBL" id="CABN01000024">
    <property type="protein sequence ID" value="CBH99503.1"/>
    <property type="molecule type" value="Genomic_DNA"/>
</dbReference>
<comment type="subcellular location">
    <subcellularLocation>
        <location evidence="1">Cell membrane</location>
        <topology evidence="1">Multi-pass membrane protein</topology>
    </subcellularLocation>
</comment>
<feature type="transmembrane region" description="Helical" evidence="7">
    <location>
        <begin position="844"/>
        <end position="866"/>
    </location>
</feature>
<feature type="domain" description="ABC3 transporter permease C-terminal" evidence="8">
    <location>
        <begin position="760"/>
        <end position="873"/>
    </location>
</feature>
<evidence type="ECO:0000313" key="10">
    <source>
        <dbReference type="EMBL" id="CBH99503.1"/>
    </source>
</evidence>
<protein>
    <submittedName>
        <fullName evidence="10">ABC efflux pump, inner membrane subunit</fullName>
    </submittedName>
</protein>
<organism evidence="10">
    <name type="scientific">mine drainage metagenome</name>
    <dbReference type="NCBI Taxonomy" id="410659"/>
    <lineage>
        <taxon>unclassified sequences</taxon>
        <taxon>metagenomes</taxon>
        <taxon>ecological metagenomes</taxon>
    </lineage>
</organism>
<dbReference type="PANTHER" id="PTHR30572:SF4">
    <property type="entry name" value="ABC TRANSPORTER PERMEASE YTRF"/>
    <property type="match status" value="1"/>
</dbReference>
<feature type="domain" description="MacB-like periplasmic core" evidence="9">
    <location>
        <begin position="89"/>
        <end position="310"/>
    </location>
</feature>
<evidence type="ECO:0000259" key="8">
    <source>
        <dbReference type="Pfam" id="PF02687"/>
    </source>
</evidence>
<dbReference type="InterPro" id="IPR017800">
    <property type="entry name" value="ADOP"/>
</dbReference>
<evidence type="ECO:0000256" key="7">
    <source>
        <dbReference type="SAM" id="Phobius"/>
    </source>
</evidence>
<dbReference type="PANTHER" id="PTHR30572">
    <property type="entry name" value="MEMBRANE COMPONENT OF TRANSPORTER-RELATED"/>
    <property type="match status" value="1"/>
</dbReference>
<name>E6PX44_9ZZZZ</name>
<dbReference type="Pfam" id="PF12704">
    <property type="entry name" value="MacB_PCD"/>
    <property type="match status" value="2"/>
</dbReference>
<feature type="transmembrane region" description="Helical" evidence="7">
    <location>
        <begin position="757"/>
        <end position="780"/>
    </location>
</feature>
<feature type="transmembrane region" description="Helical" evidence="7">
    <location>
        <begin position="347"/>
        <end position="370"/>
    </location>
</feature>
<feature type="transmembrane region" description="Helical" evidence="7">
    <location>
        <begin position="402"/>
        <end position="423"/>
    </location>
</feature>
<feature type="domain" description="MacB-like periplasmic core" evidence="9">
    <location>
        <begin position="501"/>
        <end position="695"/>
    </location>
</feature>
<dbReference type="InterPro" id="IPR003838">
    <property type="entry name" value="ABC3_permease_C"/>
</dbReference>
<dbReference type="NCBIfam" id="NF038403">
    <property type="entry name" value="perm_prefix_1"/>
    <property type="match status" value="1"/>
</dbReference>
<dbReference type="AlphaFoldDB" id="E6PX44"/>
<evidence type="ECO:0000259" key="9">
    <source>
        <dbReference type="Pfam" id="PF12704"/>
    </source>
</evidence>
<dbReference type="NCBIfam" id="TIGR03434">
    <property type="entry name" value="ADOP"/>
    <property type="match status" value="1"/>
</dbReference>
<comment type="similarity">
    <text evidence="6">Belongs to the ABC-4 integral membrane protein family.</text>
</comment>
<comment type="caution">
    <text evidence="10">The sequence shown here is derived from an EMBL/GenBank/DDBJ whole genome shotgun (WGS) entry which is preliminary data.</text>
</comment>
<keyword evidence="4 7" id="KW-1133">Transmembrane helix</keyword>
<evidence type="ECO:0000256" key="5">
    <source>
        <dbReference type="ARBA" id="ARBA00023136"/>
    </source>
</evidence>
<keyword evidence="2" id="KW-1003">Cell membrane</keyword>
<evidence type="ECO:0000256" key="1">
    <source>
        <dbReference type="ARBA" id="ARBA00004651"/>
    </source>
</evidence>